<evidence type="ECO:0000256" key="1">
    <source>
        <dbReference type="SAM" id="Phobius"/>
    </source>
</evidence>
<keyword evidence="3" id="KW-1185">Reference proteome</keyword>
<evidence type="ECO:0000313" key="2">
    <source>
        <dbReference type="EMBL" id="KZS90736.1"/>
    </source>
</evidence>
<organism evidence="2 3">
    <name type="scientific">Sistotremastrum niveocremeum HHB9708</name>
    <dbReference type="NCBI Taxonomy" id="1314777"/>
    <lineage>
        <taxon>Eukaryota</taxon>
        <taxon>Fungi</taxon>
        <taxon>Dikarya</taxon>
        <taxon>Basidiomycota</taxon>
        <taxon>Agaricomycotina</taxon>
        <taxon>Agaricomycetes</taxon>
        <taxon>Sistotremastrales</taxon>
        <taxon>Sistotremastraceae</taxon>
        <taxon>Sertulicium</taxon>
        <taxon>Sertulicium niveocremeum</taxon>
    </lineage>
</organism>
<dbReference type="AlphaFoldDB" id="A0A164RNV9"/>
<proteinExistence type="predicted"/>
<reference evidence="2 3" key="1">
    <citation type="journal article" date="2016" name="Mol. Biol. Evol.">
        <title>Comparative Genomics of Early-Diverging Mushroom-Forming Fungi Provides Insights into the Origins of Lignocellulose Decay Capabilities.</title>
        <authorList>
            <person name="Nagy L.G."/>
            <person name="Riley R."/>
            <person name="Tritt A."/>
            <person name="Adam C."/>
            <person name="Daum C."/>
            <person name="Floudas D."/>
            <person name="Sun H."/>
            <person name="Yadav J.S."/>
            <person name="Pangilinan J."/>
            <person name="Larsson K.H."/>
            <person name="Matsuura K."/>
            <person name="Barry K."/>
            <person name="Labutti K."/>
            <person name="Kuo R."/>
            <person name="Ohm R.A."/>
            <person name="Bhattacharya S.S."/>
            <person name="Shirouzu T."/>
            <person name="Yoshinaga Y."/>
            <person name="Martin F.M."/>
            <person name="Grigoriev I.V."/>
            <person name="Hibbett D.S."/>
        </authorList>
    </citation>
    <scope>NUCLEOTIDE SEQUENCE [LARGE SCALE GENOMIC DNA]</scope>
    <source>
        <strain evidence="2 3">HHB9708</strain>
    </source>
</reference>
<sequence length="55" mass="6014">MLRELSCSGADFSYNWNNLFDLNLNCIPLFGAYLTSVPVLAAGGNVAVRQKKHAL</sequence>
<dbReference type="EMBL" id="KV419419">
    <property type="protein sequence ID" value="KZS90736.1"/>
    <property type="molecule type" value="Genomic_DNA"/>
</dbReference>
<keyword evidence="1" id="KW-0472">Membrane</keyword>
<dbReference type="Proteomes" id="UP000076722">
    <property type="component" value="Unassembled WGS sequence"/>
</dbReference>
<feature type="transmembrane region" description="Helical" evidence="1">
    <location>
        <begin position="27"/>
        <end position="48"/>
    </location>
</feature>
<accession>A0A164RNV9</accession>
<keyword evidence="1" id="KW-1133">Transmembrane helix</keyword>
<name>A0A164RNV9_9AGAM</name>
<evidence type="ECO:0000313" key="3">
    <source>
        <dbReference type="Proteomes" id="UP000076722"/>
    </source>
</evidence>
<protein>
    <submittedName>
        <fullName evidence="2">Uncharacterized protein</fullName>
    </submittedName>
</protein>
<gene>
    <name evidence="2" type="ORF">SISNIDRAFT_175322</name>
</gene>
<keyword evidence="1" id="KW-0812">Transmembrane</keyword>